<protein>
    <submittedName>
        <fullName evidence="7">Glycine/D-amino acid oxidase</fullName>
    </submittedName>
</protein>
<sequence>MKNEHHTLTSLWQKHLEMPTYETLQADIHVDVAIIGGGITGVTTAFLLTKARKKVALLDAGRIGGGTTGHTTAKITTQHGLIYDELLANLGQKEAKQYYQAQDEALTYMRQLIEKESISCDFTNEDAYLYATTHHGEHRLRREWEAYQTLELPGEWVTDTPVALGARAAIKVANQAQFHPIHYIAHLCQYMTEQGAQIFEQTACEKVEKDKGADTTAILTKSGARIHAQTIVCATHFPFIDGGGFYMSRLKAERAYVVAAKTSLAWPGGMYMNVEQPTRSLRQVTINNIDHVLVSGETHKAGQGGDARHHYDALNTFAKETFPGANVVCEWSAQDLSTLDHVPYVGPLSPLQPHVLVATGYKKWGMTGGTAAAKILSDLILEGNSLYRELFDPMRFHADPSIRVFLKEGFDIAKHWLSGKLRGPVEDLKELDRGQGAVVKYKGKKAGAFRDENDEIHLVDTTCTHLGCECNWNHADLTWDCPCHGSRYTYRGEVIEGPAKEPLQKLD</sequence>
<gene>
    <name evidence="7" type="ORF">SAMN05421737_10244</name>
</gene>
<dbReference type="InterPro" id="IPR036188">
    <property type="entry name" value="FAD/NAD-bd_sf"/>
</dbReference>
<dbReference type="PANTHER" id="PTHR13847:SF274">
    <property type="entry name" value="RIESKE 2FE-2S IRON-SULFUR PROTEIN YHFW-RELATED"/>
    <property type="match status" value="1"/>
</dbReference>
<dbReference type="InterPro" id="IPR038010">
    <property type="entry name" value="YhfW_C"/>
</dbReference>
<evidence type="ECO:0000256" key="1">
    <source>
        <dbReference type="ARBA" id="ARBA00022714"/>
    </source>
</evidence>
<dbReference type="GO" id="GO:0016020">
    <property type="term" value="C:membrane"/>
    <property type="evidence" value="ECO:0007669"/>
    <property type="project" value="InterPro"/>
</dbReference>
<keyword evidence="5" id="KW-1015">Disulfide bond</keyword>
<dbReference type="Proteomes" id="UP000242662">
    <property type="component" value="Unassembled WGS sequence"/>
</dbReference>
<evidence type="ECO:0000256" key="4">
    <source>
        <dbReference type="ARBA" id="ARBA00023014"/>
    </source>
</evidence>
<dbReference type="OrthoDB" id="9767869at2"/>
<dbReference type="GO" id="GO:0051537">
    <property type="term" value="F:2 iron, 2 sulfur cluster binding"/>
    <property type="evidence" value="ECO:0007669"/>
    <property type="project" value="UniProtKB-KW"/>
</dbReference>
<dbReference type="GO" id="GO:0005737">
    <property type="term" value="C:cytoplasm"/>
    <property type="evidence" value="ECO:0007669"/>
    <property type="project" value="TreeGrafter"/>
</dbReference>
<dbReference type="SUPFAM" id="SSF51905">
    <property type="entry name" value="FAD/NAD(P)-binding domain"/>
    <property type="match status" value="1"/>
</dbReference>
<dbReference type="RefSeq" id="WP_090774629.1">
    <property type="nucleotide sequence ID" value="NZ_FMYM01000002.1"/>
</dbReference>
<dbReference type="AlphaFoldDB" id="A0A1G6GX70"/>
<dbReference type="Pfam" id="PF00355">
    <property type="entry name" value="Rieske"/>
    <property type="match status" value="1"/>
</dbReference>
<dbReference type="Pfam" id="PF01266">
    <property type="entry name" value="DAO"/>
    <property type="match status" value="1"/>
</dbReference>
<keyword evidence="3" id="KW-0408">Iron</keyword>
<organism evidence="7 8">
    <name type="scientific">Shouchella lonarensis</name>
    <dbReference type="NCBI Taxonomy" id="1464122"/>
    <lineage>
        <taxon>Bacteria</taxon>
        <taxon>Bacillati</taxon>
        <taxon>Bacillota</taxon>
        <taxon>Bacilli</taxon>
        <taxon>Bacillales</taxon>
        <taxon>Bacillaceae</taxon>
        <taxon>Shouchella</taxon>
    </lineage>
</organism>
<keyword evidence="1" id="KW-0001">2Fe-2S</keyword>
<evidence type="ECO:0000256" key="3">
    <source>
        <dbReference type="ARBA" id="ARBA00023004"/>
    </source>
</evidence>
<dbReference type="Gene3D" id="3.30.9.10">
    <property type="entry name" value="D-Amino Acid Oxidase, subunit A, domain 2"/>
    <property type="match status" value="1"/>
</dbReference>
<keyword evidence="4" id="KW-0411">Iron-sulfur</keyword>
<dbReference type="EMBL" id="FMYM01000002">
    <property type="protein sequence ID" value="SDB85746.1"/>
    <property type="molecule type" value="Genomic_DNA"/>
</dbReference>
<evidence type="ECO:0000259" key="6">
    <source>
        <dbReference type="PROSITE" id="PS51296"/>
    </source>
</evidence>
<dbReference type="GO" id="GO:0016705">
    <property type="term" value="F:oxidoreductase activity, acting on paired donors, with incorporation or reduction of molecular oxygen"/>
    <property type="evidence" value="ECO:0007669"/>
    <property type="project" value="UniProtKB-ARBA"/>
</dbReference>
<dbReference type="GO" id="GO:0004497">
    <property type="term" value="F:monooxygenase activity"/>
    <property type="evidence" value="ECO:0007669"/>
    <property type="project" value="UniProtKB-ARBA"/>
</dbReference>
<name>A0A1G6GX70_9BACI</name>
<dbReference type="GO" id="GO:0046872">
    <property type="term" value="F:metal ion binding"/>
    <property type="evidence" value="ECO:0007669"/>
    <property type="project" value="UniProtKB-KW"/>
</dbReference>
<dbReference type="InterPro" id="IPR005805">
    <property type="entry name" value="Rieske_Fe-S_prot_C"/>
</dbReference>
<dbReference type="STRING" id="1464122.SAMN05421737_10244"/>
<dbReference type="SUPFAM" id="SSF50022">
    <property type="entry name" value="ISP domain"/>
    <property type="match status" value="1"/>
</dbReference>
<keyword evidence="8" id="KW-1185">Reference proteome</keyword>
<dbReference type="FunFam" id="2.102.10.10:FF:000014">
    <property type="entry name" value="Oxidoreductase, FAD dependent"/>
    <property type="match status" value="1"/>
</dbReference>
<dbReference type="InterPro" id="IPR006076">
    <property type="entry name" value="FAD-dep_OxRdtase"/>
</dbReference>
<dbReference type="Gene3D" id="3.50.50.60">
    <property type="entry name" value="FAD/NAD(P)-binding domain"/>
    <property type="match status" value="1"/>
</dbReference>
<dbReference type="InterPro" id="IPR036922">
    <property type="entry name" value="Rieske_2Fe-2S_sf"/>
</dbReference>
<evidence type="ECO:0000256" key="5">
    <source>
        <dbReference type="ARBA" id="ARBA00023157"/>
    </source>
</evidence>
<evidence type="ECO:0000313" key="7">
    <source>
        <dbReference type="EMBL" id="SDB85746.1"/>
    </source>
</evidence>
<feature type="domain" description="Rieske" evidence="6">
    <location>
        <begin position="423"/>
        <end position="507"/>
    </location>
</feature>
<dbReference type="Gene3D" id="2.102.10.10">
    <property type="entry name" value="Rieske [2Fe-2S] iron-sulphur domain"/>
    <property type="match status" value="1"/>
</dbReference>
<reference evidence="8" key="1">
    <citation type="submission" date="2016-09" db="EMBL/GenBank/DDBJ databases">
        <authorList>
            <person name="Varghese N."/>
            <person name="Submissions S."/>
        </authorList>
    </citation>
    <scope>NUCLEOTIDE SEQUENCE [LARGE SCALE GENOMIC DNA]</scope>
    <source>
        <strain evidence="8">25nlg</strain>
    </source>
</reference>
<evidence type="ECO:0000313" key="8">
    <source>
        <dbReference type="Proteomes" id="UP000242662"/>
    </source>
</evidence>
<dbReference type="CDD" id="cd03477">
    <property type="entry name" value="Rieske_YhfW_C"/>
    <property type="match status" value="1"/>
</dbReference>
<dbReference type="PANTHER" id="PTHR13847">
    <property type="entry name" value="SARCOSINE DEHYDROGENASE-RELATED"/>
    <property type="match status" value="1"/>
</dbReference>
<accession>A0A1G6GX70</accession>
<evidence type="ECO:0000256" key="2">
    <source>
        <dbReference type="ARBA" id="ARBA00022723"/>
    </source>
</evidence>
<dbReference type="InterPro" id="IPR017941">
    <property type="entry name" value="Rieske_2Fe-2S"/>
</dbReference>
<proteinExistence type="predicted"/>
<keyword evidence="2" id="KW-0479">Metal-binding</keyword>
<dbReference type="PROSITE" id="PS51296">
    <property type="entry name" value="RIESKE"/>
    <property type="match status" value="1"/>
</dbReference>
<dbReference type="PRINTS" id="PR00162">
    <property type="entry name" value="RIESKE"/>
</dbReference>